<evidence type="ECO:0000259" key="2">
    <source>
        <dbReference type="Pfam" id="PF24040"/>
    </source>
</evidence>
<evidence type="ECO:0000313" key="3">
    <source>
        <dbReference type="EMBL" id="APZ82012.1"/>
    </source>
</evidence>
<organism evidence="3 4">
    <name type="scientific">Enterococcus phage EFP01</name>
    <dbReference type="NCBI Taxonomy" id="1926594"/>
    <lineage>
        <taxon>Viruses</taxon>
        <taxon>Duplodnaviria</taxon>
        <taxon>Heunggongvirae</taxon>
        <taxon>Uroviricota</taxon>
        <taxon>Caudoviricetes</taxon>
        <taxon>Herelleviridae</taxon>
        <taxon>Brockvirinae</taxon>
        <taxon>Schiekvirus</taxon>
        <taxon>Schiekvirus EFP01</taxon>
    </lineage>
</organism>
<dbReference type="InterPro" id="IPR055773">
    <property type="entry name" value="DUF7349"/>
</dbReference>
<protein>
    <recommendedName>
        <fullName evidence="2">DUF7349 domain-containing protein</fullName>
    </recommendedName>
</protein>
<feature type="compositionally biased region" description="Basic residues" evidence="1">
    <location>
        <begin position="67"/>
        <end position="77"/>
    </location>
</feature>
<keyword evidence="4" id="KW-1185">Reference proteome</keyword>
<sequence>MLKSTVLQNKKVATSFGEAEFNHLGESHNLPEEHQKVLAEKVPYLTHIPDKKEKPKEEKEVKEEKPKAKKAPAKAKTAKKDKE</sequence>
<feature type="region of interest" description="Disordered" evidence="1">
    <location>
        <begin position="43"/>
        <end position="83"/>
    </location>
</feature>
<feature type="compositionally biased region" description="Basic and acidic residues" evidence="1">
    <location>
        <begin position="48"/>
        <end position="66"/>
    </location>
</feature>
<evidence type="ECO:0000313" key="4">
    <source>
        <dbReference type="Proteomes" id="UP000224269"/>
    </source>
</evidence>
<gene>
    <name evidence="3" type="ORF">EFP01_085</name>
</gene>
<dbReference type="EMBL" id="KY549443">
    <property type="protein sequence ID" value="APZ82012.1"/>
    <property type="molecule type" value="Genomic_DNA"/>
</dbReference>
<feature type="domain" description="DUF7349" evidence="2">
    <location>
        <begin position="6"/>
        <end position="54"/>
    </location>
</feature>
<proteinExistence type="predicted"/>
<reference evidence="4" key="1">
    <citation type="submission" date="2016-12" db="EMBL/GenBank/DDBJ databases">
        <authorList>
            <person name="Lee J.-H."/>
            <person name="Kim Y.-T."/>
            <person name="Kim J.-H."/>
            <person name="Ryu S.-R."/>
        </authorList>
    </citation>
    <scope>NUCLEOTIDE SEQUENCE [LARGE SCALE GENOMIC DNA]</scope>
</reference>
<accession>A0A288TZT9</accession>
<evidence type="ECO:0000256" key="1">
    <source>
        <dbReference type="SAM" id="MobiDB-lite"/>
    </source>
</evidence>
<dbReference type="Proteomes" id="UP000224269">
    <property type="component" value="Segment"/>
</dbReference>
<dbReference type="Pfam" id="PF24040">
    <property type="entry name" value="DUF7349"/>
    <property type="match status" value="1"/>
</dbReference>
<name>A0A288TZT9_9CAUD</name>